<evidence type="ECO:0000259" key="1">
    <source>
        <dbReference type="Pfam" id="PF13614"/>
    </source>
</evidence>
<dbReference type="InterPro" id="IPR050678">
    <property type="entry name" value="DNA_Partitioning_ATPase"/>
</dbReference>
<dbReference type="PANTHER" id="PTHR13696">
    <property type="entry name" value="P-LOOP CONTAINING NUCLEOSIDE TRIPHOSPHATE HYDROLASE"/>
    <property type="match status" value="1"/>
</dbReference>
<dbReference type="PRINTS" id="PR00091">
    <property type="entry name" value="NITROGNASEII"/>
</dbReference>
<reference evidence="2" key="1">
    <citation type="submission" date="2020-07" db="EMBL/GenBank/DDBJ databases">
        <title>Huge and variable diversity of episymbiotic CPR bacteria and DPANN archaea in groundwater ecosystems.</title>
        <authorList>
            <person name="He C.Y."/>
            <person name="Keren R."/>
            <person name="Whittaker M."/>
            <person name="Farag I.F."/>
            <person name="Doudna J."/>
            <person name="Cate J.H.D."/>
            <person name="Banfield J.F."/>
        </authorList>
    </citation>
    <scope>NUCLEOTIDE SEQUENCE</scope>
    <source>
        <strain evidence="2">NC_groundwater_1225_Ag_S-0.1um_56_177</strain>
    </source>
</reference>
<dbReference type="InterPro" id="IPR025669">
    <property type="entry name" value="AAA_dom"/>
</dbReference>
<name>A0A933DS12_9BACT</name>
<dbReference type="Pfam" id="PF13614">
    <property type="entry name" value="AAA_31"/>
    <property type="match status" value="1"/>
</dbReference>
<dbReference type="Proteomes" id="UP000756703">
    <property type="component" value="Unassembled WGS sequence"/>
</dbReference>
<dbReference type="CDD" id="cd02042">
    <property type="entry name" value="ParAB_family"/>
    <property type="match status" value="1"/>
</dbReference>
<protein>
    <submittedName>
        <fullName evidence="2">AAA family ATPase</fullName>
    </submittedName>
</protein>
<evidence type="ECO:0000313" key="3">
    <source>
        <dbReference type="Proteomes" id="UP000756703"/>
    </source>
</evidence>
<feature type="domain" description="AAA" evidence="1">
    <location>
        <begin position="3"/>
        <end position="177"/>
    </location>
</feature>
<organism evidence="2 3">
    <name type="scientific">Candidatus Sungiibacteriota bacterium</name>
    <dbReference type="NCBI Taxonomy" id="2750080"/>
    <lineage>
        <taxon>Bacteria</taxon>
        <taxon>Candidatus Sungiibacteriota</taxon>
    </lineage>
</organism>
<dbReference type="Gene3D" id="3.40.50.300">
    <property type="entry name" value="P-loop containing nucleotide triphosphate hydrolases"/>
    <property type="match status" value="1"/>
</dbReference>
<sequence length="256" mass="28237">MAAIITFCNNKGGVGKTTTATNLAAYLVALGKRVLLVDIDPQANATSGLGMQPASIAAHVYHGLVRERHPDELIQHTALLNLHLLPSSPDLAGATVELVSADNREYRLRNLLKRVSRRYDYILIDPPPSLDLLTVNALTAADHVVIPVQCEYYALEGLAQLLKTISLVNVNLKTKITLMGALLTMFDRTSRLHRAVAKEVRRKFPGYVFETTIPRNVSLAEAPSFGKSILQYDPYSHGAKAYRQLAQEIIRLTARE</sequence>
<dbReference type="AlphaFoldDB" id="A0A933DS12"/>
<gene>
    <name evidence="2" type="ORF">HY473_01275</name>
</gene>
<comment type="caution">
    <text evidence="2">The sequence shown here is derived from an EMBL/GenBank/DDBJ whole genome shotgun (WGS) entry which is preliminary data.</text>
</comment>
<dbReference type="FunFam" id="3.40.50.300:FF:000285">
    <property type="entry name" value="Sporulation initiation inhibitor Soj"/>
    <property type="match status" value="1"/>
</dbReference>
<dbReference type="InterPro" id="IPR027417">
    <property type="entry name" value="P-loop_NTPase"/>
</dbReference>
<accession>A0A933DS12</accession>
<dbReference type="EMBL" id="JACQMI010000010">
    <property type="protein sequence ID" value="MBI4132715.1"/>
    <property type="molecule type" value="Genomic_DNA"/>
</dbReference>
<dbReference type="PANTHER" id="PTHR13696:SF52">
    <property type="entry name" value="PARA FAMILY PROTEIN CT_582"/>
    <property type="match status" value="1"/>
</dbReference>
<dbReference type="SUPFAM" id="SSF52540">
    <property type="entry name" value="P-loop containing nucleoside triphosphate hydrolases"/>
    <property type="match status" value="1"/>
</dbReference>
<proteinExistence type="predicted"/>
<dbReference type="PIRSF" id="PIRSF009320">
    <property type="entry name" value="Nuc_binding_HP_1000"/>
    <property type="match status" value="1"/>
</dbReference>
<evidence type="ECO:0000313" key="2">
    <source>
        <dbReference type="EMBL" id="MBI4132715.1"/>
    </source>
</evidence>